<dbReference type="EMBL" id="VOPL01000005">
    <property type="protein sequence ID" value="TXB68107.1"/>
    <property type="molecule type" value="Genomic_DNA"/>
</dbReference>
<dbReference type="InterPro" id="IPR000620">
    <property type="entry name" value="EamA_dom"/>
</dbReference>
<feature type="domain" description="EamA" evidence="9">
    <location>
        <begin position="12"/>
        <end position="148"/>
    </location>
</feature>
<evidence type="ECO:0000313" key="11">
    <source>
        <dbReference type="Proteomes" id="UP000321562"/>
    </source>
</evidence>
<feature type="transmembrane region" description="Helical" evidence="8">
    <location>
        <begin position="155"/>
        <end position="171"/>
    </location>
</feature>
<dbReference type="NCBIfam" id="TIGR00688">
    <property type="entry name" value="rarD"/>
    <property type="match status" value="1"/>
</dbReference>
<dbReference type="Pfam" id="PF00892">
    <property type="entry name" value="EamA"/>
    <property type="match status" value="1"/>
</dbReference>
<feature type="transmembrane region" description="Helical" evidence="8">
    <location>
        <begin position="183"/>
        <end position="204"/>
    </location>
</feature>
<keyword evidence="3" id="KW-0813">Transport</keyword>
<protein>
    <submittedName>
        <fullName evidence="10">EamA family transporter RarD</fullName>
    </submittedName>
</protein>
<dbReference type="InterPro" id="IPR037185">
    <property type="entry name" value="EmrE-like"/>
</dbReference>
<keyword evidence="4" id="KW-1003">Cell membrane</keyword>
<keyword evidence="5 8" id="KW-0812">Transmembrane</keyword>
<feature type="transmembrane region" description="Helical" evidence="8">
    <location>
        <begin position="43"/>
        <end position="64"/>
    </location>
</feature>
<feature type="transmembrane region" description="Helical" evidence="8">
    <location>
        <begin position="76"/>
        <end position="96"/>
    </location>
</feature>
<name>A0A5C6S128_9RHOB</name>
<evidence type="ECO:0000256" key="6">
    <source>
        <dbReference type="ARBA" id="ARBA00022989"/>
    </source>
</evidence>
<evidence type="ECO:0000256" key="7">
    <source>
        <dbReference type="ARBA" id="ARBA00023136"/>
    </source>
</evidence>
<organism evidence="10 11">
    <name type="scientific">Paracoccus aurantiacus</name>
    <dbReference type="NCBI Taxonomy" id="2599412"/>
    <lineage>
        <taxon>Bacteria</taxon>
        <taxon>Pseudomonadati</taxon>
        <taxon>Pseudomonadota</taxon>
        <taxon>Alphaproteobacteria</taxon>
        <taxon>Rhodobacterales</taxon>
        <taxon>Paracoccaceae</taxon>
        <taxon>Paracoccus</taxon>
    </lineage>
</organism>
<keyword evidence="11" id="KW-1185">Reference proteome</keyword>
<dbReference type="InterPro" id="IPR004626">
    <property type="entry name" value="RarD"/>
</dbReference>
<evidence type="ECO:0000256" key="4">
    <source>
        <dbReference type="ARBA" id="ARBA00022475"/>
    </source>
</evidence>
<evidence type="ECO:0000313" key="10">
    <source>
        <dbReference type="EMBL" id="TXB68107.1"/>
    </source>
</evidence>
<dbReference type="PANTHER" id="PTHR22911">
    <property type="entry name" value="ACYL-MALONYL CONDENSING ENZYME-RELATED"/>
    <property type="match status" value="1"/>
</dbReference>
<comment type="subcellular location">
    <subcellularLocation>
        <location evidence="1">Cell membrane</location>
        <topology evidence="1">Multi-pass membrane protein</topology>
    </subcellularLocation>
</comment>
<accession>A0A5C6S128</accession>
<dbReference type="OrthoDB" id="369870at2"/>
<gene>
    <name evidence="10" type="primary">rarD</name>
    <name evidence="10" type="ORF">FQV27_13050</name>
</gene>
<feature type="transmembrane region" description="Helical" evidence="8">
    <location>
        <begin position="277"/>
        <end position="294"/>
    </location>
</feature>
<evidence type="ECO:0000259" key="9">
    <source>
        <dbReference type="Pfam" id="PF00892"/>
    </source>
</evidence>
<dbReference type="GO" id="GO:0005886">
    <property type="term" value="C:plasma membrane"/>
    <property type="evidence" value="ECO:0007669"/>
    <property type="project" value="UniProtKB-SubCell"/>
</dbReference>
<proteinExistence type="inferred from homology"/>
<keyword evidence="6 8" id="KW-1133">Transmembrane helix</keyword>
<dbReference type="PANTHER" id="PTHR22911:SF137">
    <property type="entry name" value="SOLUTE CARRIER FAMILY 35 MEMBER G2-RELATED"/>
    <property type="match status" value="1"/>
</dbReference>
<evidence type="ECO:0000256" key="1">
    <source>
        <dbReference type="ARBA" id="ARBA00004651"/>
    </source>
</evidence>
<feature type="transmembrane region" description="Helical" evidence="8">
    <location>
        <begin position="12"/>
        <end position="31"/>
    </location>
</feature>
<feature type="transmembrane region" description="Helical" evidence="8">
    <location>
        <begin position="216"/>
        <end position="235"/>
    </location>
</feature>
<feature type="transmembrane region" description="Helical" evidence="8">
    <location>
        <begin position="132"/>
        <end position="149"/>
    </location>
</feature>
<sequence>MSNQAQLADAPKGYLYALGAYVTWGLLPLYMKALAHIPPTEIIAHRVIWSLPIAGAVLVWQGRAGDVGAAIARPRLLAMAALTATLITVNWLIYVWAIGRDHALEAALGYYINPLFSVCIGAIVLGERLSRTQFAAVLLAALAVVILTIEAGSLPAVAVGLTFSWGLYALFKRSLPLGPNQGFTLEVMLLTLPALAYIVWLVASGNSHFGHNWKDTLLLIGCGPVTAIPLMFYANGAKLLRLSTIGILQYITPTMIFLIAVWLFGEPFEGAKRVAFPMIWVALALYSFTLISAARSRRRAKQLETSLRPE</sequence>
<feature type="transmembrane region" description="Helical" evidence="8">
    <location>
        <begin position="247"/>
        <end position="265"/>
    </location>
</feature>
<evidence type="ECO:0000256" key="5">
    <source>
        <dbReference type="ARBA" id="ARBA00022692"/>
    </source>
</evidence>
<comment type="caution">
    <text evidence="10">The sequence shown here is derived from an EMBL/GenBank/DDBJ whole genome shotgun (WGS) entry which is preliminary data.</text>
</comment>
<evidence type="ECO:0000256" key="3">
    <source>
        <dbReference type="ARBA" id="ARBA00022448"/>
    </source>
</evidence>
<evidence type="ECO:0000256" key="8">
    <source>
        <dbReference type="SAM" id="Phobius"/>
    </source>
</evidence>
<dbReference type="SUPFAM" id="SSF103481">
    <property type="entry name" value="Multidrug resistance efflux transporter EmrE"/>
    <property type="match status" value="2"/>
</dbReference>
<feature type="transmembrane region" description="Helical" evidence="8">
    <location>
        <begin position="108"/>
        <end position="125"/>
    </location>
</feature>
<dbReference type="Proteomes" id="UP000321562">
    <property type="component" value="Unassembled WGS sequence"/>
</dbReference>
<keyword evidence="7 8" id="KW-0472">Membrane</keyword>
<reference evidence="10 11" key="1">
    <citation type="submission" date="2019-08" db="EMBL/GenBank/DDBJ databases">
        <authorList>
            <person name="Ye J."/>
        </authorList>
    </citation>
    <scope>NUCLEOTIDE SEQUENCE [LARGE SCALE GENOMIC DNA]</scope>
    <source>
        <strain evidence="10 11">TK008</strain>
    </source>
</reference>
<dbReference type="RefSeq" id="WP_147099219.1">
    <property type="nucleotide sequence ID" value="NZ_JBHUFH010000003.1"/>
</dbReference>
<evidence type="ECO:0000256" key="2">
    <source>
        <dbReference type="ARBA" id="ARBA00007362"/>
    </source>
</evidence>
<comment type="similarity">
    <text evidence="2">Belongs to the EamA transporter family.</text>
</comment>
<dbReference type="AlphaFoldDB" id="A0A5C6S128"/>